<dbReference type="PANTHER" id="PTHR43537:SF5">
    <property type="entry name" value="UXU OPERON TRANSCRIPTIONAL REGULATOR"/>
    <property type="match status" value="1"/>
</dbReference>
<dbReference type="Proteomes" id="UP001203880">
    <property type="component" value="Unassembled WGS sequence"/>
</dbReference>
<dbReference type="PROSITE" id="PS50949">
    <property type="entry name" value="HTH_GNTR"/>
    <property type="match status" value="1"/>
</dbReference>
<evidence type="ECO:0000259" key="4">
    <source>
        <dbReference type="PROSITE" id="PS50949"/>
    </source>
</evidence>
<dbReference type="Gene3D" id="1.20.120.530">
    <property type="entry name" value="GntR ligand-binding domain-like"/>
    <property type="match status" value="1"/>
</dbReference>
<dbReference type="Pfam" id="PF00392">
    <property type="entry name" value="GntR"/>
    <property type="match status" value="1"/>
</dbReference>
<dbReference type="InterPro" id="IPR000524">
    <property type="entry name" value="Tscrpt_reg_HTH_GntR"/>
</dbReference>
<evidence type="ECO:0000313" key="6">
    <source>
        <dbReference type="Proteomes" id="UP001203880"/>
    </source>
</evidence>
<proteinExistence type="predicted"/>
<sequence length="238" mass="26564">MTLTPDIDMTRLSPVGAQDGPLSQQVYRALKQAILTLEFPPGAVLRKPAICARLGVSRAPVSDAIARLSEDGLVEVIPQSATRVAYFSMPEIREGAFLREALELAAVGNVARDRTEEQLQQLNRTLRLQALLAEDGDFRGFYETDETFHALLMTFTGFARLTDVAQKVSLQVTRARILLLPSPGRMAETLNEHRAIFEAIRDRDPHTAQDRMRHHLGQLMPRIAQLAEDRPELFSPQA</sequence>
<feature type="domain" description="HTH gntR-type" evidence="4">
    <location>
        <begin position="20"/>
        <end position="87"/>
    </location>
</feature>
<dbReference type="InterPro" id="IPR011711">
    <property type="entry name" value="GntR_C"/>
</dbReference>
<dbReference type="SUPFAM" id="SSF48008">
    <property type="entry name" value="GntR ligand-binding domain-like"/>
    <property type="match status" value="1"/>
</dbReference>
<dbReference type="SUPFAM" id="SSF46785">
    <property type="entry name" value="Winged helix' DNA-binding domain"/>
    <property type="match status" value="1"/>
</dbReference>
<dbReference type="InterPro" id="IPR036390">
    <property type="entry name" value="WH_DNA-bd_sf"/>
</dbReference>
<keyword evidence="6" id="KW-1185">Reference proteome</keyword>
<organism evidence="5 6">
    <name type="scientific">Ruegeria spongiae</name>
    <dbReference type="NCBI Taxonomy" id="2942209"/>
    <lineage>
        <taxon>Bacteria</taxon>
        <taxon>Pseudomonadati</taxon>
        <taxon>Pseudomonadota</taxon>
        <taxon>Alphaproteobacteria</taxon>
        <taxon>Rhodobacterales</taxon>
        <taxon>Roseobacteraceae</taxon>
        <taxon>Ruegeria</taxon>
    </lineage>
</organism>
<dbReference type="Pfam" id="PF07729">
    <property type="entry name" value="FCD"/>
    <property type="match status" value="1"/>
</dbReference>
<evidence type="ECO:0000256" key="1">
    <source>
        <dbReference type="ARBA" id="ARBA00023015"/>
    </source>
</evidence>
<gene>
    <name evidence="5" type="ORF">M3P21_07135</name>
</gene>
<dbReference type="InterPro" id="IPR008920">
    <property type="entry name" value="TF_FadR/GntR_C"/>
</dbReference>
<dbReference type="EMBL" id="JAMFMB010000007">
    <property type="protein sequence ID" value="MCL6283303.1"/>
    <property type="molecule type" value="Genomic_DNA"/>
</dbReference>
<dbReference type="CDD" id="cd07377">
    <property type="entry name" value="WHTH_GntR"/>
    <property type="match status" value="1"/>
</dbReference>
<dbReference type="SMART" id="SM00345">
    <property type="entry name" value="HTH_GNTR"/>
    <property type="match status" value="1"/>
</dbReference>
<dbReference type="RefSeq" id="WP_249708062.1">
    <property type="nucleotide sequence ID" value="NZ_JAMFMB010000007.1"/>
</dbReference>
<name>A0ABT0Q2D5_9RHOB</name>
<accession>A0ABT0Q2D5</accession>
<dbReference type="SMART" id="SM00895">
    <property type="entry name" value="FCD"/>
    <property type="match status" value="1"/>
</dbReference>
<comment type="caution">
    <text evidence="5">The sequence shown here is derived from an EMBL/GenBank/DDBJ whole genome shotgun (WGS) entry which is preliminary data.</text>
</comment>
<protein>
    <submittedName>
        <fullName evidence="5">GntR family transcriptional regulator</fullName>
    </submittedName>
</protein>
<dbReference type="Gene3D" id="1.10.10.10">
    <property type="entry name" value="Winged helix-like DNA-binding domain superfamily/Winged helix DNA-binding domain"/>
    <property type="match status" value="1"/>
</dbReference>
<keyword evidence="1" id="KW-0805">Transcription regulation</keyword>
<dbReference type="PANTHER" id="PTHR43537">
    <property type="entry name" value="TRANSCRIPTIONAL REGULATOR, GNTR FAMILY"/>
    <property type="match status" value="1"/>
</dbReference>
<dbReference type="InterPro" id="IPR036388">
    <property type="entry name" value="WH-like_DNA-bd_sf"/>
</dbReference>
<evidence type="ECO:0000256" key="2">
    <source>
        <dbReference type="ARBA" id="ARBA00023125"/>
    </source>
</evidence>
<evidence type="ECO:0000313" key="5">
    <source>
        <dbReference type="EMBL" id="MCL6283303.1"/>
    </source>
</evidence>
<keyword evidence="3" id="KW-0804">Transcription</keyword>
<reference evidence="5" key="1">
    <citation type="submission" date="2022-05" db="EMBL/GenBank/DDBJ databases">
        <authorList>
            <person name="Park J.-S."/>
        </authorList>
    </citation>
    <scope>NUCLEOTIDE SEQUENCE</scope>
    <source>
        <strain evidence="5">2012CJ41-6</strain>
    </source>
</reference>
<evidence type="ECO:0000256" key="3">
    <source>
        <dbReference type="ARBA" id="ARBA00023163"/>
    </source>
</evidence>
<keyword evidence="2" id="KW-0238">DNA-binding</keyword>